<reference evidence="1 2" key="1">
    <citation type="journal article" date="2023" name="Sci. Data">
        <title>Genome assembly of the Korean intertidal mud-creeper Batillaria attramentaria.</title>
        <authorList>
            <person name="Patra A.K."/>
            <person name="Ho P.T."/>
            <person name="Jun S."/>
            <person name="Lee S.J."/>
            <person name="Kim Y."/>
            <person name="Won Y.J."/>
        </authorList>
    </citation>
    <scope>NUCLEOTIDE SEQUENCE [LARGE SCALE GENOMIC DNA]</scope>
    <source>
        <strain evidence="1">Wonlab-2016</strain>
    </source>
</reference>
<protein>
    <submittedName>
        <fullName evidence="1">Uncharacterized protein</fullName>
    </submittedName>
</protein>
<dbReference type="EMBL" id="JACVVK020000071">
    <property type="protein sequence ID" value="KAK7495902.1"/>
    <property type="molecule type" value="Genomic_DNA"/>
</dbReference>
<name>A0ABD0L8W0_9CAEN</name>
<sequence>MFGKKETSGECAHAPRLMGGVECVKETTAGECANSPSLVNVTAGEYAECAVLPGLPSDSVFPGAQIRVSCVLLTDVNERGVLRTPSITLFVHRNAPTGSKETHLTKSA</sequence>
<proteinExistence type="predicted"/>
<dbReference type="Proteomes" id="UP001519460">
    <property type="component" value="Unassembled WGS sequence"/>
</dbReference>
<accession>A0ABD0L8W0</accession>
<keyword evidence="2" id="KW-1185">Reference proteome</keyword>
<dbReference type="AlphaFoldDB" id="A0ABD0L8W0"/>
<evidence type="ECO:0000313" key="2">
    <source>
        <dbReference type="Proteomes" id="UP001519460"/>
    </source>
</evidence>
<gene>
    <name evidence="1" type="ORF">BaRGS_00012892</name>
</gene>
<comment type="caution">
    <text evidence="1">The sequence shown here is derived from an EMBL/GenBank/DDBJ whole genome shotgun (WGS) entry which is preliminary data.</text>
</comment>
<organism evidence="1 2">
    <name type="scientific">Batillaria attramentaria</name>
    <dbReference type="NCBI Taxonomy" id="370345"/>
    <lineage>
        <taxon>Eukaryota</taxon>
        <taxon>Metazoa</taxon>
        <taxon>Spiralia</taxon>
        <taxon>Lophotrochozoa</taxon>
        <taxon>Mollusca</taxon>
        <taxon>Gastropoda</taxon>
        <taxon>Caenogastropoda</taxon>
        <taxon>Sorbeoconcha</taxon>
        <taxon>Cerithioidea</taxon>
        <taxon>Batillariidae</taxon>
        <taxon>Batillaria</taxon>
    </lineage>
</organism>
<evidence type="ECO:0000313" key="1">
    <source>
        <dbReference type="EMBL" id="KAK7495902.1"/>
    </source>
</evidence>